<dbReference type="Gene3D" id="3.30.420.10">
    <property type="entry name" value="Ribonuclease H-like superfamily/Ribonuclease H"/>
    <property type="match status" value="1"/>
</dbReference>
<dbReference type="InterPro" id="IPR050900">
    <property type="entry name" value="Transposase_IS3/IS150/IS904"/>
</dbReference>
<sequence>MRRLCRMMAVHPSGYYAWCRNALSERARDDQRLLGLIKHAWLESGGVYGYRKIHQDLREAGEACGKHRVARLMRREGLRSQTGYRRRPGCYGGTPAVVSPNHLDRRFEVAAPNVAWVTDITYIRTYEGWLYLSVVIDLFSRQVVGWSMKSRMTTDLALDALLAAVWRRKPQGVVMVHSDQGSQFSSTDWQSFLKANQLVGSMSRRGNCHDNAVAESFFQLLKRERIKRRVYPTREAARSDVFNYIEMFYNPRRRHGTSDDLSPVEYERRYFQSLTGV</sequence>
<dbReference type="InterPro" id="IPR036397">
    <property type="entry name" value="RNaseH_sf"/>
</dbReference>
<dbReference type="Pfam" id="PF00665">
    <property type="entry name" value="rve"/>
    <property type="match status" value="1"/>
</dbReference>
<dbReference type="Pfam" id="PF13276">
    <property type="entry name" value="HTH_21"/>
    <property type="match status" value="1"/>
</dbReference>
<dbReference type="InterPro" id="IPR048020">
    <property type="entry name" value="Transpos_IS3"/>
</dbReference>
<dbReference type="Proteomes" id="UP000294489">
    <property type="component" value="Unassembled WGS sequence"/>
</dbReference>
<dbReference type="PANTHER" id="PTHR46889:SF4">
    <property type="entry name" value="TRANSPOSASE INSO FOR INSERTION SEQUENCE ELEMENT IS911B-RELATED"/>
    <property type="match status" value="1"/>
</dbReference>
<dbReference type="NCBIfam" id="NF033516">
    <property type="entry name" value="transpos_IS3"/>
    <property type="match status" value="1"/>
</dbReference>
<dbReference type="InterPro" id="IPR012337">
    <property type="entry name" value="RNaseH-like_sf"/>
</dbReference>
<evidence type="ECO:0000313" key="2">
    <source>
        <dbReference type="EMBL" id="TDX22934.1"/>
    </source>
</evidence>
<comment type="caution">
    <text evidence="2">The sequence shown here is derived from an EMBL/GenBank/DDBJ whole genome shotgun (WGS) entry which is preliminary data.</text>
</comment>
<dbReference type="AlphaFoldDB" id="A0A4R8FB37"/>
<dbReference type="GO" id="GO:0003676">
    <property type="term" value="F:nucleic acid binding"/>
    <property type="evidence" value="ECO:0007669"/>
    <property type="project" value="InterPro"/>
</dbReference>
<dbReference type="EMBL" id="SOEC01000026">
    <property type="protein sequence ID" value="TDX22934.1"/>
    <property type="molecule type" value="Genomic_DNA"/>
</dbReference>
<dbReference type="GO" id="GO:0015074">
    <property type="term" value="P:DNA integration"/>
    <property type="evidence" value="ECO:0007669"/>
    <property type="project" value="InterPro"/>
</dbReference>
<evidence type="ECO:0000313" key="3">
    <source>
        <dbReference type="Proteomes" id="UP000294489"/>
    </source>
</evidence>
<gene>
    <name evidence="2" type="ORF">DFO67_1264</name>
</gene>
<protein>
    <submittedName>
        <fullName evidence="2">Putative transposase</fullName>
    </submittedName>
</protein>
<organism evidence="2 3">
    <name type="scientific">Modicisalibacter xianhensis</name>
    <dbReference type="NCBI Taxonomy" id="442341"/>
    <lineage>
        <taxon>Bacteria</taxon>
        <taxon>Pseudomonadati</taxon>
        <taxon>Pseudomonadota</taxon>
        <taxon>Gammaproteobacteria</taxon>
        <taxon>Oceanospirillales</taxon>
        <taxon>Halomonadaceae</taxon>
        <taxon>Modicisalibacter</taxon>
    </lineage>
</organism>
<accession>A0A4R8FB37</accession>
<proteinExistence type="predicted"/>
<feature type="domain" description="Integrase catalytic" evidence="1">
    <location>
        <begin position="108"/>
        <end position="271"/>
    </location>
</feature>
<dbReference type="SUPFAM" id="SSF53098">
    <property type="entry name" value="Ribonuclease H-like"/>
    <property type="match status" value="1"/>
</dbReference>
<dbReference type="Pfam" id="PF13333">
    <property type="entry name" value="rve_2"/>
    <property type="match status" value="1"/>
</dbReference>
<evidence type="ECO:0000259" key="1">
    <source>
        <dbReference type="PROSITE" id="PS50994"/>
    </source>
</evidence>
<dbReference type="InterPro" id="IPR001584">
    <property type="entry name" value="Integrase_cat-core"/>
</dbReference>
<dbReference type="InterPro" id="IPR025948">
    <property type="entry name" value="HTH-like_dom"/>
</dbReference>
<reference evidence="2 3" key="1">
    <citation type="submission" date="2019-03" db="EMBL/GenBank/DDBJ databases">
        <title>Freshwater and sediment microbial communities from various areas in North America, analyzing microbe dynamics in response to fracking.</title>
        <authorList>
            <person name="Lamendella R."/>
        </authorList>
    </citation>
    <scope>NUCLEOTIDE SEQUENCE [LARGE SCALE GENOMIC DNA]</scope>
    <source>
        <strain evidence="2 3">6_TX</strain>
    </source>
</reference>
<dbReference type="PANTHER" id="PTHR46889">
    <property type="entry name" value="TRANSPOSASE INSF FOR INSERTION SEQUENCE IS3B-RELATED"/>
    <property type="match status" value="1"/>
</dbReference>
<dbReference type="PROSITE" id="PS50994">
    <property type="entry name" value="INTEGRASE"/>
    <property type="match status" value="1"/>
</dbReference>
<name>A0A4R8FB37_9GAMM</name>